<evidence type="ECO:0008006" key="3">
    <source>
        <dbReference type="Google" id="ProtNLM"/>
    </source>
</evidence>
<dbReference type="InParanoid" id="A0A1Y2LIR7"/>
<dbReference type="PANTHER" id="PTHR42085">
    <property type="entry name" value="F-BOX DOMAIN-CONTAINING PROTEIN"/>
    <property type="match status" value="1"/>
</dbReference>
<evidence type="ECO:0000313" key="2">
    <source>
        <dbReference type="Proteomes" id="UP000193240"/>
    </source>
</evidence>
<dbReference type="InterPro" id="IPR038883">
    <property type="entry name" value="AN11006-like"/>
</dbReference>
<accession>A0A1Y2LIR7</accession>
<keyword evidence="2" id="KW-1185">Reference proteome</keyword>
<organism evidence="1 2">
    <name type="scientific">Epicoccum nigrum</name>
    <name type="common">Soil fungus</name>
    <name type="synonym">Epicoccum purpurascens</name>
    <dbReference type="NCBI Taxonomy" id="105696"/>
    <lineage>
        <taxon>Eukaryota</taxon>
        <taxon>Fungi</taxon>
        <taxon>Dikarya</taxon>
        <taxon>Ascomycota</taxon>
        <taxon>Pezizomycotina</taxon>
        <taxon>Dothideomycetes</taxon>
        <taxon>Pleosporomycetidae</taxon>
        <taxon>Pleosporales</taxon>
        <taxon>Pleosporineae</taxon>
        <taxon>Didymellaceae</taxon>
        <taxon>Epicoccum</taxon>
    </lineage>
</organism>
<name>A0A1Y2LIR7_EPING</name>
<proteinExistence type="predicted"/>
<dbReference type="Proteomes" id="UP000193240">
    <property type="component" value="Unassembled WGS sequence"/>
</dbReference>
<sequence>MPDPTEESEHQRQQRRHLQRRLDRLNQNCRLGPAPPIETAPAAANAVCHLLDLPAELRNRIYDFAAEKSLEELRVECEGGDYAWEWPGDYVWKAGREHREFTSLTMVCRYIRAEFLLMYNKRTTFAVSLEHLNRYVDVFVKIPGVAEEDLVGDLVVSGERFGTTPIDLESLMKLADKARALSIRWYSNTGIDPLDLSPMFDAFLHLDDHSVLREYISASITKTEARNTFMGNLRLRLSVGYISWEGWMEYTTHRSD</sequence>
<gene>
    <name evidence="1" type="ORF">B5807_11405</name>
</gene>
<dbReference type="EMBL" id="KZ107860">
    <property type="protein sequence ID" value="OSS43913.1"/>
    <property type="molecule type" value="Genomic_DNA"/>
</dbReference>
<dbReference type="AlphaFoldDB" id="A0A1Y2LIR7"/>
<protein>
    <recommendedName>
        <fullName evidence="3">F-box domain-containing protein</fullName>
    </recommendedName>
</protein>
<evidence type="ECO:0000313" key="1">
    <source>
        <dbReference type="EMBL" id="OSS43913.1"/>
    </source>
</evidence>
<reference evidence="1 2" key="1">
    <citation type="journal article" date="2017" name="Genome Announc.">
        <title>Genome sequence of the saprophytic ascomycete Epicoccum nigrum ICMP 19927 strain isolated from New Zealand.</title>
        <authorList>
            <person name="Fokin M."/>
            <person name="Fleetwood D."/>
            <person name="Weir B.S."/>
            <person name="Villas-Boas S.G."/>
        </authorList>
    </citation>
    <scope>NUCLEOTIDE SEQUENCE [LARGE SCALE GENOMIC DNA]</scope>
    <source>
        <strain evidence="1 2">ICMP 19927</strain>
    </source>
</reference>
<dbReference type="PANTHER" id="PTHR42085:SF1">
    <property type="entry name" value="F-BOX DOMAIN-CONTAINING PROTEIN"/>
    <property type="match status" value="1"/>
</dbReference>